<dbReference type="InterPro" id="IPR050164">
    <property type="entry name" value="Peptidase_C19"/>
</dbReference>
<dbReference type="PANTHER" id="PTHR24006">
    <property type="entry name" value="UBIQUITIN CARBOXYL-TERMINAL HYDROLASE"/>
    <property type="match status" value="1"/>
</dbReference>
<dbReference type="PROSITE" id="PS00973">
    <property type="entry name" value="USP_2"/>
    <property type="match status" value="1"/>
</dbReference>
<feature type="compositionally biased region" description="Low complexity" evidence="7">
    <location>
        <begin position="286"/>
        <end position="295"/>
    </location>
</feature>
<evidence type="ECO:0000256" key="2">
    <source>
        <dbReference type="ARBA" id="ARBA00022670"/>
    </source>
</evidence>
<comment type="caution">
    <text evidence="9">The sequence shown here is derived from an EMBL/GenBank/DDBJ whole genome shotgun (WGS) entry which is preliminary data.</text>
</comment>
<dbReference type="InterPro" id="IPR001394">
    <property type="entry name" value="Peptidase_C19_UCH"/>
</dbReference>
<dbReference type="InterPro" id="IPR018200">
    <property type="entry name" value="USP_CS"/>
</dbReference>
<dbReference type="SUPFAM" id="SSF54001">
    <property type="entry name" value="Cysteine proteinases"/>
    <property type="match status" value="1"/>
</dbReference>
<evidence type="ECO:0000256" key="6">
    <source>
        <dbReference type="RuleBase" id="RU366025"/>
    </source>
</evidence>
<sequence length="841" mass="96807">MTEKESSSDCNSINFGEFKREEIDKIMINEGYEKDPKENEWVEWVYKPKDTKAKKKLYLPKNKGRLEKEKEEDIINNIKNKGLNPNARDFVPRNKEKTNNTFPNQAPNQVFIPMNYYFYPSQYIPYSRPNVYYPMRFQPVNFIYGYSSQDGMIPPNRMEYEMENPQPNGGYIPVAMTSAPIMPNIQGGKINENKNIMPVNEEYINNGLSNEDNNNSRNNEENEENQDVIIDIEESNEDLTENQNNDTDEIIQNINITENNKEDIESKSEEMVNKQQEGELNKINEQKQSQQQKMKQNSKEKNVIEEQTQKVKEIPKLNEIKKQKSSEQAKTNKEIKESGKNSYASKVENGTNNNNKKKSNDKKKNTSSKLTNNKDNKISDNSKEEKPKEETEIKEIDKEIKTEEINANVAEIEKKEEKKEEVKKEEVKVKSWASLFDNDSSKSNVSKTKTNKVTTKNTTTKTIPKNQSNVVEPVNLNDKIKISFDPVKIQPRGLVNNGNICFMNAILQPLLYCAPFYNFITTLKKETKQSITNKPSIIESMIMFIDEFKQIKKKSTDTEEFGESFLPQYLYDALRNYGSSNSLKGRQEDAEEYLGFLLNGIHDEFISKYTGSSNNNKKSDGEGWMEVGPKNKPVITREAEIKESPINRIFGGKIKSILKSPGNKQSATYEPFLSLQLDITPNNVHAIEDALENLTIEETVPDYIVNGVKVIAKKQNLIDGLPNVLLLHLKCFTFDHNTTQKVQKQIDFKPVLIIKPELVSPTLKSHAPYKYNLFAVVNHHGKMAGGGHYTCDVKLYNNRWLNFDDTKIQHTSELEVITPNKNQLPYLLLYTLDTSEQKKIK</sequence>
<comment type="similarity">
    <text evidence="6">Belongs to the peptidase C19 family.</text>
</comment>
<feature type="compositionally biased region" description="Basic and acidic residues" evidence="7">
    <location>
        <begin position="259"/>
        <end position="285"/>
    </location>
</feature>
<dbReference type="EMBL" id="MCOG01000033">
    <property type="protein sequence ID" value="ORY73492.1"/>
    <property type="molecule type" value="Genomic_DNA"/>
</dbReference>
<keyword evidence="2 6" id="KW-0645">Protease</keyword>
<evidence type="ECO:0000313" key="10">
    <source>
        <dbReference type="Proteomes" id="UP000193920"/>
    </source>
</evidence>
<feature type="compositionally biased region" description="Acidic residues" evidence="7">
    <location>
        <begin position="221"/>
        <end position="240"/>
    </location>
</feature>
<dbReference type="PROSITE" id="PS00972">
    <property type="entry name" value="USP_1"/>
    <property type="match status" value="1"/>
</dbReference>
<reference evidence="9 10" key="1">
    <citation type="submission" date="2016-08" db="EMBL/GenBank/DDBJ databases">
        <title>A Parts List for Fungal Cellulosomes Revealed by Comparative Genomics.</title>
        <authorList>
            <consortium name="DOE Joint Genome Institute"/>
            <person name="Haitjema C.H."/>
            <person name="Gilmore S.P."/>
            <person name="Henske J.K."/>
            <person name="Solomon K.V."/>
            <person name="De Groot R."/>
            <person name="Kuo A."/>
            <person name="Mondo S.J."/>
            <person name="Salamov A.A."/>
            <person name="Labutti K."/>
            <person name="Zhao Z."/>
            <person name="Chiniquy J."/>
            <person name="Barry K."/>
            <person name="Brewer H.M."/>
            <person name="Purvine S.O."/>
            <person name="Wright A.T."/>
            <person name="Boxma B."/>
            <person name="Van Alen T."/>
            <person name="Hackstein J.H."/>
            <person name="Baker S.E."/>
            <person name="Grigoriev I.V."/>
            <person name="O'Malley M.A."/>
        </authorList>
    </citation>
    <scope>NUCLEOTIDE SEQUENCE [LARGE SCALE GENOMIC DNA]</scope>
    <source>
        <strain evidence="9 10">G1</strain>
    </source>
</reference>
<feature type="region of interest" description="Disordered" evidence="7">
    <location>
        <begin position="205"/>
        <end position="395"/>
    </location>
</feature>
<keyword evidence="4 6" id="KW-0378">Hydrolase</keyword>
<keyword evidence="10" id="KW-1185">Reference proteome</keyword>
<dbReference type="AlphaFoldDB" id="A0A1Y2EPM4"/>
<dbReference type="Pfam" id="PF00443">
    <property type="entry name" value="UCH"/>
    <property type="match status" value="1"/>
</dbReference>
<dbReference type="GO" id="GO:0016579">
    <property type="term" value="P:protein deubiquitination"/>
    <property type="evidence" value="ECO:0007669"/>
    <property type="project" value="InterPro"/>
</dbReference>
<dbReference type="Gene3D" id="3.90.70.10">
    <property type="entry name" value="Cysteine proteinases"/>
    <property type="match status" value="1"/>
</dbReference>
<evidence type="ECO:0000256" key="3">
    <source>
        <dbReference type="ARBA" id="ARBA00022786"/>
    </source>
</evidence>
<accession>A0A1Y2EPM4</accession>
<feature type="domain" description="USP" evidence="8">
    <location>
        <begin position="492"/>
        <end position="833"/>
    </location>
</feature>
<dbReference type="EC" id="3.4.19.12" evidence="6"/>
<evidence type="ECO:0000256" key="1">
    <source>
        <dbReference type="ARBA" id="ARBA00000707"/>
    </source>
</evidence>
<feature type="compositionally biased region" description="Low complexity" evidence="7">
    <location>
        <begin position="205"/>
        <end position="217"/>
    </location>
</feature>
<dbReference type="GO" id="GO:0005829">
    <property type="term" value="C:cytosol"/>
    <property type="evidence" value="ECO:0007669"/>
    <property type="project" value="TreeGrafter"/>
</dbReference>
<dbReference type="GO" id="GO:0004843">
    <property type="term" value="F:cysteine-type deubiquitinase activity"/>
    <property type="evidence" value="ECO:0007669"/>
    <property type="project" value="UniProtKB-UniRule"/>
</dbReference>
<name>A0A1Y2EPM4_9FUNG</name>
<keyword evidence="3 6" id="KW-0833">Ubl conjugation pathway</keyword>
<dbReference type="PROSITE" id="PS50235">
    <property type="entry name" value="USP_3"/>
    <property type="match status" value="1"/>
</dbReference>
<dbReference type="OrthoDB" id="429671at2759"/>
<evidence type="ECO:0000313" key="9">
    <source>
        <dbReference type="EMBL" id="ORY73492.1"/>
    </source>
</evidence>
<evidence type="ECO:0000256" key="5">
    <source>
        <dbReference type="ARBA" id="ARBA00022807"/>
    </source>
</evidence>
<proteinExistence type="inferred from homology"/>
<evidence type="ECO:0000256" key="4">
    <source>
        <dbReference type="ARBA" id="ARBA00022801"/>
    </source>
</evidence>
<dbReference type="Proteomes" id="UP000193920">
    <property type="component" value="Unassembled WGS sequence"/>
</dbReference>
<gene>
    <name evidence="9" type="ORF">LY90DRAFT_666581</name>
</gene>
<feature type="compositionally biased region" description="Basic and acidic residues" evidence="7">
    <location>
        <begin position="297"/>
        <end position="339"/>
    </location>
</feature>
<organism evidence="9 10">
    <name type="scientific">Neocallimastix californiae</name>
    <dbReference type="NCBI Taxonomy" id="1754190"/>
    <lineage>
        <taxon>Eukaryota</taxon>
        <taxon>Fungi</taxon>
        <taxon>Fungi incertae sedis</taxon>
        <taxon>Chytridiomycota</taxon>
        <taxon>Chytridiomycota incertae sedis</taxon>
        <taxon>Neocallimastigomycetes</taxon>
        <taxon>Neocallimastigales</taxon>
        <taxon>Neocallimastigaceae</taxon>
        <taxon>Neocallimastix</taxon>
    </lineage>
</organism>
<protein>
    <recommendedName>
        <fullName evidence="6">Ubiquitin carboxyl-terminal hydrolase</fullName>
        <ecNumber evidence="6">3.4.19.12</ecNumber>
    </recommendedName>
</protein>
<dbReference type="InterPro" id="IPR028889">
    <property type="entry name" value="USP"/>
</dbReference>
<dbReference type="STRING" id="1754190.A0A1Y2EPM4"/>
<feature type="compositionally biased region" description="Polar residues" evidence="7">
    <location>
        <begin position="340"/>
        <end position="350"/>
    </location>
</feature>
<evidence type="ECO:0000259" key="8">
    <source>
        <dbReference type="PROSITE" id="PS50235"/>
    </source>
</evidence>
<feature type="compositionally biased region" description="Low complexity" evidence="7">
    <location>
        <begin position="242"/>
        <end position="258"/>
    </location>
</feature>
<dbReference type="InterPro" id="IPR038765">
    <property type="entry name" value="Papain-like_cys_pep_sf"/>
</dbReference>
<feature type="compositionally biased region" description="Basic and acidic residues" evidence="7">
    <location>
        <begin position="372"/>
        <end position="395"/>
    </location>
</feature>
<dbReference type="PANTHER" id="PTHR24006:SF687">
    <property type="entry name" value="UBIQUITIN CARBOXYL-TERMINAL HYDROLASE 10"/>
    <property type="match status" value="1"/>
</dbReference>
<dbReference type="GO" id="GO:0006508">
    <property type="term" value="P:proteolysis"/>
    <property type="evidence" value="ECO:0007669"/>
    <property type="project" value="UniProtKB-KW"/>
</dbReference>
<evidence type="ECO:0000256" key="7">
    <source>
        <dbReference type="SAM" id="MobiDB-lite"/>
    </source>
</evidence>
<dbReference type="GO" id="GO:0005634">
    <property type="term" value="C:nucleus"/>
    <property type="evidence" value="ECO:0007669"/>
    <property type="project" value="TreeGrafter"/>
</dbReference>
<keyword evidence="5 6" id="KW-0788">Thiol protease</keyword>
<comment type="catalytic activity">
    <reaction evidence="1 6">
        <text>Thiol-dependent hydrolysis of ester, thioester, amide, peptide and isopeptide bonds formed by the C-terminal Gly of ubiquitin (a 76-residue protein attached to proteins as an intracellular targeting signal).</text>
        <dbReference type="EC" id="3.4.19.12"/>
    </reaction>
</comment>